<reference evidence="10" key="2">
    <citation type="submission" date="2022-06" db="UniProtKB">
        <authorList>
            <consortium name="EnsemblMetazoa"/>
        </authorList>
    </citation>
    <scope>IDENTIFICATION</scope>
</reference>
<evidence type="ECO:0000259" key="9">
    <source>
        <dbReference type="PROSITE" id="PS50071"/>
    </source>
</evidence>
<evidence type="ECO:0000256" key="6">
    <source>
        <dbReference type="PROSITE-ProRule" id="PRU00108"/>
    </source>
</evidence>
<keyword evidence="11" id="KW-1185">Reference proteome</keyword>
<name>A0A8R2ADH5_ACYPI</name>
<dbReference type="AlphaFoldDB" id="A0A8R2ADH5"/>
<evidence type="ECO:0000256" key="2">
    <source>
        <dbReference type="ARBA" id="ARBA00022473"/>
    </source>
</evidence>
<evidence type="ECO:0000313" key="10">
    <source>
        <dbReference type="EnsemblMetazoa" id="XP_003243036.1"/>
    </source>
</evidence>
<dbReference type="GO" id="GO:0000981">
    <property type="term" value="F:DNA-binding transcription factor activity, RNA polymerase II-specific"/>
    <property type="evidence" value="ECO:0007669"/>
    <property type="project" value="InterPro"/>
</dbReference>
<dbReference type="InterPro" id="IPR042247">
    <property type="entry name" value="TLX1/2/3"/>
</dbReference>
<dbReference type="EnsemblMetazoa" id="XM_003242988.4">
    <property type="protein sequence ID" value="XP_003243036.1"/>
    <property type="gene ID" value="LOC100573073"/>
</dbReference>
<dbReference type="GO" id="GO:0048513">
    <property type="term" value="P:animal organ development"/>
    <property type="evidence" value="ECO:0007669"/>
    <property type="project" value="TreeGrafter"/>
</dbReference>
<dbReference type="Gene3D" id="1.10.10.60">
    <property type="entry name" value="Homeodomain-like"/>
    <property type="match status" value="1"/>
</dbReference>
<dbReference type="FunFam" id="1.10.10.60:FF:000040">
    <property type="entry name" value="T-cell leukemia homeobox protein 3"/>
    <property type="match status" value="1"/>
</dbReference>
<proteinExistence type="predicted"/>
<dbReference type="InterPro" id="IPR009057">
    <property type="entry name" value="Homeodomain-like_sf"/>
</dbReference>
<dbReference type="SUPFAM" id="SSF46689">
    <property type="entry name" value="Homeodomain-like"/>
    <property type="match status" value="1"/>
</dbReference>
<keyword evidence="2" id="KW-0217">Developmental protein</keyword>
<feature type="region of interest" description="Disordered" evidence="8">
    <location>
        <begin position="336"/>
        <end position="363"/>
    </location>
</feature>
<dbReference type="InterPro" id="IPR001356">
    <property type="entry name" value="HD"/>
</dbReference>
<keyword evidence="3 6" id="KW-0238">DNA-binding</keyword>
<evidence type="ECO:0000256" key="8">
    <source>
        <dbReference type="SAM" id="MobiDB-lite"/>
    </source>
</evidence>
<dbReference type="GeneID" id="100573073"/>
<dbReference type="RefSeq" id="XP_003243036.1">
    <property type="nucleotide sequence ID" value="XM_003242988.3"/>
</dbReference>
<comment type="subcellular location">
    <subcellularLocation>
        <location evidence="1 6 7">Nucleus</location>
    </subcellularLocation>
</comment>
<dbReference type="PANTHER" id="PTHR45921">
    <property type="entry name" value="IP01054P"/>
    <property type="match status" value="1"/>
</dbReference>
<dbReference type="SMART" id="SM00389">
    <property type="entry name" value="HOX"/>
    <property type="match status" value="1"/>
</dbReference>
<sequence length="406" mass="42780">MVDETKCSSVEDGTTTDEDRDVRVDSGASDEELCMDEEDEDDVSSPTSAAPGALTFGISRLLAGGGGRGADDLASKRSASCTGMAAAAVSGPAEALASLYAAGHHHAAVFGLHHHLHQQQHMAAAAAAAHQAAAAAAVAANKPTDDKTYLQYSGAAGVIKVPAHRPHPSNGGGGAPGPMQSPWAAAAAIDPVSFMQRNAFLFAADKNRLAAGCAGGLLGTRRIGHPYQNRTPPKRKKPRTSFTRSQISQLEEKFNKHRYLSSVDRAALAKALKMTDAQVKTWFQNRRTKWRRHMMEEREAQRQMATKMMQSMMDDRDGGVRLGALQGLQAWSPAAMSPGGGGPGGVGGSPVAPQPPPGHFALSQPPVGVAHVLNGPRAVVFRLSSSSRSHVLRFLSPRGTPRTNIE</sequence>
<dbReference type="CDD" id="cd00086">
    <property type="entry name" value="homeodomain"/>
    <property type="match status" value="1"/>
</dbReference>
<feature type="compositionally biased region" description="Gly residues" evidence="8">
    <location>
        <begin position="338"/>
        <end position="348"/>
    </location>
</feature>
<evidence type="ECO:0000256" key="5">
    <source>
        <dbReference type="ARBA" id="ARBA00023242"/>
    </source>
</evidence>
<feature type="domain" description="Homeobox" evidence="9">
    <location>
        <begin position="233"/>
        <end position="293"/>
    </location>
</feature>
<accession>A0A8R2ADH5</accession>
<keyword evidence="4 6" id="KW-0371">Homeobox</keyword>
<evidence type="ECO:0000256" key="4">
    <source>
        <dbReference type="ARBA" id="ARBA00023155"/>
    </source>
</evidence>
<protein>
    <recommendedName>
        <fullName evidence="9">Homeobox domain-containing protein</fullName>
    </recommendedName>
</protein>
<dbReference type="OrthoDB" id="6159439at2759"/>
<dbReference type="KEGG" id="api:100573073"/>
<dbReference type="PANTHER" id="PTHR45921:SF6">
    <property type="entry name" value="C15"/>
    <property type="match status" value="1"/>
</dbReference>
<dbReference type="GO" id="GO:0000978">
    <property type="term" value="F:RNA polymerase II cis-regulatory region sequence-specific DNA binding"/>
    <property type="evidence" value="ECO:0007669"/>
    <property type="project" value="TreeGrafter"/>
</dbReference>
<feature type="region of interest" description="Disordered" evidence="8">
    <location>
        <begin position="222"/>
        <end position="244"/>
    </location>
</feature>
<organism evidence="10 11">
    <name type="scientific">Acyrthosiphon pisum</name>
    <name type="common">Pea aphid</name>
    <dbReference type="NCBI Taxonomy" id="7029"/>
    <lineage>
        <taxon>Eukaryota</taxon>
        <taxon>Metazoa</taxon>
        <taxon>Ecdysozoa</taxon>
        <taxon>Arthropoda</taxon>
        <taxon>Hexapoda</taxon>
        <taxon>Insecta</taxon>
        <taxon>Pterygota</taxon>
        <taxon>Neoptera</taxon>
        <taxon>Paraneoptera</taxon>
        <taxon>Hemiptera</taxon>
        <taxon>Sternorrhyncha</taxon>
        <taxon>Aphidomorpha</taxon>
        <taxon>Aphidoidea</taxon>
        <taxon>Aphididae</taxon>
        <taxon>Macrosiphini</taxon>
        <taxon>Acyrthosiphon</taxon>
    </lineage>
</organism>
<evidence type="ECO:0000256" key="1">
    <source>
        <dbReference type="ARBA" id="ARBA00004123"/>
    </source>
</evidence>
<dbReference type="PROSITE" id="PS00027">
    <property type="entry name" value="HOMEOBOX_1"/>
    <property type="match status" value="1"/>
</dbReference>
<dbReference type="InterPro" id="IPR017970">
    <property type="entry name" value="Homeobox_CS"/>
</dbReference>
<reference evidence="11" key="1">
    <citation type="submission" date="2010-06" db="EMBL/GenBank/DDBJ databases">
        <authorList>
            <person name="Jiang H."/>
            <person name="Abraham K."/>
            <person name="Ali S."/>
            <person name="Alsbrooks S.L."/>
            <person name="Anim B.N."/>
            <person name="Anosike U.S."/>
            <person name="Attaway T."/>
            <person name="Bandaranaike D.P."/>
            <person name="Battles P.K."/>
            <person name="Bell S.N."/>
            <person name="Bell A.V."/>
            <person name="Beltran B."/>
            <person name="Bickham C."/>
            <person name="Bustamante Y."/>
            <person name="Caleb T."/>
            <person name="Canada A."/>
            <person name="Cardenas V."/>
            <person name="Carter K."/>
            <person name="Chacko J."/>
            <person name="Chandrabose M.N."/>
            <person name="Chavez D."/>
            <person name="Chavez A."/>
            <person name="Chen L."/>
            <person name="Chu H.-S."/>
            <person name="Claassen K.J."/>
            <person name="Cockrell R."/>
            <person name="Collins M."/>
            <person name="Cooper J.A."/>
            <person name="Cree A."/>
            <person name="Curry S.M."/>
            <person name="Da Y."/>
            <person name="Dao M.D."/>
            <person name="Das B."/>
            <person name="Davila M.-L."/>
            <person name="Davy-Carroll L."/>
            <person name="Denson S."/>
            <person name="Dinh H."/>
            <person name="Ebong V.E."/>
            <person name="Edwards J.R."/>
            <person name="Egan A."/>
            <person name="El-Daye J."/>
            <person name="Escobedo L."/>
            <person name="Fernandez S."/>
            <person name="Fernando P.R."/>
            <person name="Flagg N."/>
            <person name="Forbes L.D."/>
            <person name="Fowler R.G."/>
            <person name="Fu Q."/>
            <person name="Gabisi R.A."/>
            <person name="Ganer J."/>
            <person name="Garbino Pronczuk A."/>
            <person name="Garcia R.M."/>
            <person name="Garner T."/>
            <person name="Garrett T.E."/>
            <person name="Gonzalez D.A."/>
            <person name="Hamid H."/>
            <person name="Hawkins E.S."/>
            <person name="Hirani K."/>
            <person name="Hogues M.E."/>
            <person name="Hollins B."/>
            <person name="Hsiao C.-H."/>
            <person name="Jabil R."/>
            <person name="James M.L."/>
            <person name="Jhangiani S.N."/>
            <person name="Johnson B."/>
            <person name="Johnson Q."/>
            <person name="Joshi V."/>
            <person name="Kalu J.B."/>
            <person name="Kam C."/>
            <person name="Kashfia A."/>
            <person name="Keebler J."/>
            <person name="Kisamo H."/>
            <person name="Kovar C.L."/>
            <person name="Lago L.A."/>
            <person name="Lai C.-Y."/>
            <person name="Laidlaw J."/>
            <person name="Lara F."/>
            <person name="Le T.-K."/>
            <person name="Lee S.L."/>
            <person name="Legall F.H."/>
            <person name="Lemon S.J."/>
            <person name="Lewis L.R."/>
            <person name="Li B."/>
            <person name="Liu Y."/>
            <person name="Liu Y.-S."/>
            <person name="Lopez J."/>
            <person name="Lozado R.J."/>
            <person name="Lu J."/>
            <person name="Madu R.C."/>
            <person name="Maheshwari M."/>
            <person name="Maheshwari R."/>
            <person name="Malloy K."/>
            <person name="Martinez E."/>
            <person name="Mathew T."/>
            <person name="Mercado I.C."/>
            <person name="Mercado C."/>
            <person name="Meyer B."/>
            <person name="Montgomery K."/>
            <person name="Morgan M.B."/>
            <person name="Munidasa M."/>
            <person name="Nazareth L.V."/>
            <person name="Nelson J."/>
            <person name="Ng B.M."/>
            <person name="Nguyen N.B."/>
            <person name="Nguyen P.Q."/>
            <person name="Nguyen T."/>
            <person name="Obregon M."/>
            <person name="Okwuonu G.O."/>
            <person name="Onwere C.G."/>
            <person name="Orozco G."/>
            <person name="Parra A."/>
            <person name="Patel S."/>
            <person name="Patil S."/>
            <person name="Perez A."/>
            <person name="Perez Y."/>
            <person name="Pham C."/>
            <person name="Primus E.L."/>
            <person name="Pu L.-L."/>
            <person name="Puazo M."/>
            <person name="Qin X."/>
            <person name="Quiroz J.B."/>
            <person name="Reese J."/>
            <person name="Richards S."/>
            <person name="Rives C.M."/>
            <person name="Robberts R."/>
            <person name="Ruiz S.J."/>
            <person name="Ruiz M.J."/>
            <person name="Santibanez J."/>
            <person name="Schneider B.W."/>
            <person name="Sisson I."/>
            <person name="Smith M."/>
            <person name="Sodergren E."/>
            <person name="Song X.-Z."/>
            <person name="Song B.B."/>
            <person name="Summersgill H."/>
            <person name="Thelus R."/>
            <person name="Thornton R.D."/>
            <person name="Trejos Z.Y."/>
            <person name="Usmani K."/>
            <person name="Vattathil S."/>
            <person name="Villasana D."/>
            <person name="Walker D.L."/>
            <person name="Wang S."/>
            <person name="Wang K."/>
            <person name="White C.S."/>
            <person name="Williams A.C."/>
            <person name="Williamson J."/>
            <person name="Wilson K."/>
            <person name="Woghiren I.O."/>
            <person name="Woodworth J.R."/>
            <person name="Worley K.C."/>
            <person name="Wright R.A."/>
            <person name="Wu W."/>
            <person name="Young L."/>
            <person name="Zhang L."/>
            <person name="Zhang J."/>
            <person name="Zhu Y."/>
            <person name="Muzny D.M."/>
            <person name="Weinstock G."/>
            <person name="Gibbs R.A."/>
        </authorList>
    </citation>
    <scope>NUCLEOTIDE SEQUENCE [LARGE SCALE GENOMIC DNA]</scope>
    <source>
        <strain evidence="11">LSR1</strain>
    </source>
</reference>
<feature type="DNA-binding region" description="Homeobox" evidence="6">
    <location>
        <begin position="235"/>
        <end position="294"/>
    </location>
</feature>
<evidence type="ECO:0000256" key="7">
    <source>
        <dbReference type="RuleBase" id="RU000682"/>
    </source>
</evidence>
<feature type="region of interest" description="Disordered" evidence="8">
    <location>
        <begin position="1"/>
        <end position="50"/>
    </location>
</feature>
<dbReference type="Pfam" id="PF00046">
    <property type="entry name" value="Homeodomain"/>
    <property type="match status" value="1"/>
</dbReference>
<keyword evidence="5 6" id="KW-0539">Nucleus</keyword>
<evidence type="ECO:0000313" key="11">
    <source>
        <dbReference type="Proteomes" id="UP000007819"/>
    </source>
</evidence>
<dbReference type="PROSITE" id="PS50071">
    <property type="entry name" value="HOMEOBOX_2"/>
    <property type="match status" value="1"/>
</dbReference>
<feature type="compositionally biased region" description="Acidic residues" evidence="8">
    <location>
        <begin position="28"/>
        <end position="43"/>
    </location>
</feature>
<dbReference type="Proteomes" id="UP000007819">
    <property type="component" value="Chromosome A2"/>
</dbReference>
<evidence type="ECO:0000256" key="3">
    <source>
        <dbReference type="ARBA" id="ARBA00023125"/>
    </source>
</evidence>
<dbReference type="GO" id="GO:0005634">
    <property type="term" value="C:nucleus"/>
    <property type="evidence" value="ECO:0007669"/>
    <property type="project" value="UniProtKB-SubCell"/>
</dbReference>